<protein>
    <submittedName>
        <fullName evidence="2">Uncharacterized protein</fullName>
    </submittedName>
</protein>
<organism evidence="2 3">
    <name type="scientific">Rhizobium ruizarguesonis</name>
    <dbReference type="NCBI Taxonomy" id="2081791"/>
    <lineage>
        <taxon>Bacteria</taxon>
        <taxon>Pseudomonadati</taxon>
        <taxon>Pseudomonadota</taxon>
        <taxon>Alphaproteobacteria</taxon>
        <taxon>Hyphomicrobiales</taxon>
        <taxon>Rhizobiaceae</taxon>
        <taxon>Rhizobium/Agrobacterium group</taxon>
        <taxon>Rhizobium</taxon>
    </lineage>
</organism>
<gene>
    <name evidence="2" type="ORF">ELH98_08750</name>
</gene>
<accession>A0ABY1X7F4</accession>
<keyword evidence="3" id="KW-1185">Reference proteome</keyword>
<reference evidence="2 3" key="1">
    <citation type="submission" date="2019-02" db="EMBL/GenBank/DDBJ databases">
        <title>The genomic architecture of introgression among sibling species of bacteria.</title>
        <authorList>
            <person name="Cavassim M.I.A."/>
            <person name="Moeskjaer S."/>
            <person name="Moslemi C."/>
            <person name="Fields B."/>
            <person name="Bachmann A."/>
            <person name="Vilhjalmsson B."/>
            <person name="Schierup M.H."/>
            <person name="Young J.P.W."/>
            <person name="Andersen S.U."/>
        </authorList>
    </citation>
    <scope>NUCLEOTIDE SEQUENCE [LARGE SCALE GENOMIC DNA]</scope>
    <source>
        <strain evidence="2 3">SM141A</strain>
    </source>
</reference>
<dbReference type="EMBL" id="SIOX01000001">
    <property type="protein sequence ID" value="TAX81148.1"/>
    <property type="molecule type" value="Genomic_DNA"/>
</dbReference>
<name>A0ABY1X7F4_9HYPH</name>
<evidence type="ECO:0000313" key="3">
    <source>
        <dbReference type="Proteomes" id="UP000291659"/>
    </source>
</evidence>
<evidence type="ECO:0000313" key="2">
    <source>
        <dbReference type="EMBL" id="TAX81148.1"/>
    </source>
</evidence>
<feature type="region of interest" description="Disordered" evidence="1">
    <location>
        <begin position="1"/>
        <end position="21"/>
    </location>
</feature>
<dbReference type="Proteomes" id="UP000291659">
    <property type="component" value="Unassembled WGS sequence"/>
</dbReference>
<proteinExistence type="predicted"/>
<comment type="caution">
    <text evidence="2">The sequence shown here is derived from an EMBL/GenBank/DDBJ whole genome shotgun (WGS) entry which is preliminary data.</text>
</comment>
<evidence type="ECO:0000256" key="1">
    <source>
        <dbReference type="SAM" id="MobiDB-lite"/>
    </source>
</evidence>
<sequence>MSKKLKSAAKQTLDTGLGHPDHNTVRLAFQMSAIKPYAPYPAIPAIFTVSAKKINRLRTSEKNRRARARAEYADGY</sequence>
<dbReference type="RefSeq" id="WP_130762895.1">
    <property type="nucleotide sequence ID" value="NZ_SILL01000001.1"/>
</dbReference>